<evidence type="ECO:0000256" key="5">
    <source>
        <dbReference type="ARBA" id="ARBA00023136"/>
    </source>
</evidence>
<dbReference type="GO" id="GO:0016020">
    <property type="term" value="C:membrane"/>
    <property type="evidence" value="ECO:0007669"/>
    <property type="project" value="UniProtKB-SubCell"/>
</dbReference>
<evidence type="ECO:0000256" key="7">
    <source>
        <dbReference type="SAM" id="Phobius"/>
    </source>
</evidence>
<protein>
    <submittedName>
        <fullName evidence="9">Uncharacterized protein LOC116307521</fullName>
    </submittedName>
</protein>
<dbReference type="PANTHER" id="PTHR10383:SF9">
    <property type="entry name" value="SERINE INCORPORATOR, ISOFORM F"/>
    <property type="match status" value="1"/>
</dbReference>
<name>A0A6P8J183_ACTTE</name>
<dbReference type="KEGG" id="aten:116307521"/>
<evidence type="ECO:0000256" key="1">
    <source>
        <dbReference type="ARBA" id="ARBA00004141"/>
    </source>
</evidence>
<evidence type="ECO:0000313" key="9">
    <source>
        <dbReference type="RefSeq" id="XP_031573656.1"/>
    </source>
</evidence>
<keyword evidence="5 7" id="KW-0472">Membrane</keyword>
<dbReference type="InterPro" id="IPR005016">
    <property type="entry name" value="TDE1/TMS"/>
</dbReference>
<dbReference type="AlphaFoldDB" id="A0A6P8J183"/>
<dbReference type="InParanoid" id="A0A6P8J183"/>
<dbReference type="RefSeq" id="XP_031573656.1">
    <property type="nucleotide sequence ID" value="XM_031717796.1"/>
</dbReference>
<sequence>MNASLPKLNGPNDLSIQAISSSCLTLLVLIYESISSGLTRSKSKIWPFAHDKKDRSLAKPSVKDSDSDDVVTYNFSFFHFVMLVSATHVMINLTNWYVPDSNSMDFKTSWTAVLVKMISSAASVWVYIWTLIAPVLQSIFYSTTRSDEESSICSDSKGQGESGKSQASAAEMGDQMKTVPSHLDAIQIQNKEGTDNKHIPVRPISSNNESVKVSHGSMSRKSSLHSLSPKSDTEREMLRLQNKVITLQEKIAKLQTKVATLQGLNI</sequence>
<feature type="compositionally biased region" description="Low complexity" evidence="6">
    <location>
        <begin position="214"/>
        <end position="230"/>
    </location>
</feature>
<evidence type="ECO:0000256" key="4">
    <source>
        <dbReference type="ARBA" id="ARBA00022989"/>
    </source>
</evidence>
<evidence type="ECO:0000313" key="8">
    <source>
        <dbReference type="Proteomes" id="UP000515163"/>
    </source>
</evidence>
<dbReference type="Proteomes" id="UP000515163">
    <property type="component" value="Unplaced"/>
</dbReference>
<comment type="subcellular location">
    <subcellularLocation>
        <location evidence="1">Membrane</location>
        <topology evidence="1">Multi-pass membrane protein</topology>
    </subcellularLocation>
</comment>
<dbReference type="GeneID" id="116307521"/>
<accession>A0A6P8J183</accession>
<proteinExistence type="inferred from homology"/>
<keyword evidence="3 7" id="KW-0812">Transmembrane</keyword>
<feature type="transmembrane region" description="Helical" evidence="7">
    <location>
        <begin position="110"/>
        <end position="136"/>
    </location>
</feature>
<feature type="region of interest" description="Disordered" evidence="6">
    <location>
        <begin position="195"/>
        <end position="234"/>
    </location>
</feature>
<organism evidence="8 9">
    <name type="scientific">Actinia tenebrosa</name>
    <name type="common">Australian red waratah sea anemone</name>
    <dbReference type="NCBI Taxonomy" id="6105"/>
    <lineage>
        <taxon>Eukaryota</taxon>
        <taxon>Metazoa</taxon>
        <taxon>Cnidaria</taxon>
        <taxon>Anthozoa</taxon>
        <taxon>Hexacorallia</taxon>
        <taxon>Actiniaria</taxon>
        <taxon>Actiniidae</taxon>
        <taxon>Actinia</taxon>
    </lineage>
</organism>
<reference evidence="9" key="1">
    <citation type="submission" date="2025-08" db="UniProtKB">
        <authorList>
            <consortium name="RefSeq"/>
        </authorList>
    </citation>
    <scope>IDENTIFICATION</scope>
    <source>
        <tissue evidence="9">Tentacle</tissue>
    </source>
</reference>
<keyword evidence="4 7" id="KW-1133">Transmembrane helix</keyword>
<comment type="similarity">
    <text evidence="2">Belongs to the TDE1 family.</text>
</comment>
<dbReference type="PANTHER" id="PTHR10383">
    <property type="entry name" value="SERINE INCORPORATOR"/>
    <property type="match status" value="1"/>
</dbReference>
<evidence type="ECO:0000256" key="3">
    <source>
        <dbReference type="ARBA" id="ARBA00022692"/>
    </source>
</evidence>
<dbReference type="Pfam" id="PF03348">
    <property type="entry name" value="Serinc"/>
    <property type="match status" value="1"/>
</dbReference>
<gene>
    <name evidence="9" type="primary">LOC116307521</name>
</gene>
<keyword evidence="8" id="KW-1185">Reference proteome</keyword>
<feature type="compositionally biased region" description="Polar residues" evidence="6">
    <location>
        <begin position="151"/>
        <end position="168"/>
    </location>
</feature>
<evidence type="ECO:0000256" key="6">
    <source>
        <dbReference type="SAM" id="MobiDB-lite"/>
    </source>
</evidence>
<dbReference type="OrthoDB" id="5963193at2759"/>
<evidence type="ECO:0000256" key="2">
    <source>
        <dbReference type="ARBA" id="ARBA00006665"/>
    </source>
</evidence>
<feature type="transmembrane region" description="Helical" evidence="7">
    <location>
        <begin position="77"/>
        <end position="98"/>
    </location>
</feature>
<feature type="region of interest" description="Disordered" evidence="6">
    <location>
        <begin position="149"/>
        <end position="173"/>
    </location>
</feature>